<name>A0ACA9PD50_9GLOM</name>
<reference evidence="1" key="1">
    <citation type="submission" date="2021-06" db="EMBL/GenBank/DDBJ databases">
        <authorList>
            <person name="Kallberg Y."/>
            <person name="Tangrot J."/>
            <person name="Rosling A."/>
        </authorList>
    </citation>
    <scope>NUCLEOTIDE SEQUENCE</scope>
    <source>
        <strain evidence="1">AU212A</strain>
    </source>
</reference>
<dbReference type="EMBL" id="CAJVPM010037798">
    <property type="protein sequence ID" value="CAG8696390.1"/>
    <property type="molecule type" value="Genomic_DNA"/>
</dbReference>
<organism evidence="1 2">
    <name type="scientific">Scutellospora calospora</name>
    <dbReference type="NCBI Taxonomy" id="85575"/>
    <lineage>
        <taxon>Eukaryota</taxon>
        <taxon>Fungi</taxon>
        <taxon>Fungi incertae sedis</taxon>
        <taxon>Mucoromycota</taxon>
        <taxon>Glomeromycotina</taxon>
        <taxon>Glomeromycetes</taxon>
        <taxon>Diversisporales</taxon>
        <taxon>Gigasporaceae</taxon>
        <taxon>Scutellospora</taxon>
    </lineage>
</organism>
<protein>
    <submittedName>
        <fullName evidence="1">6789_t:CDS:1</fullName>
    </submittedName>
</protein>
<comment type="caution">
    <text evidence="1">The sequence shown here is derived from an EMBL/GenBank/DDBJ whole genome shotgun (WGS) entry which is preliminary data.</text>
</comment>
<sequence>MSKFGLAFSTVAQVFASLIMSLSICSLFGVTLTIVSVSWKLLPFVFILVGVENMFILTNAITTIPMQLNVKERVAKATLSIDLERLELE</sequence>
<dbReference type="Proteomes" id="UP000789860">
    <property type="component" value="Unassembled WGS sequence"/>
</dbReference>
<accession>A0ACA9PD50</accession>
<gene>
    <name evidence="1" type="ORF">SCALOS_LOCUS10331</name>
</gene>
<feature type="non-terminal residue" evidence="1">
    <location>
        <position position="89"/>
    </location>
</feature>
<evidence type="ECO:0000313" key="2">
    <source>
        <dbReference type="Proteomes" id="UP000789860"/>
    </source>
</evidence>
<keyword evidence="2" id="KW-1185">Reference proteome</keyword>
<proteinExistence type="predicted"/>
<evidence type="ECO:0000313" key="1">
    <source>
        <dbReference type="EMBL" id="CAG8696390.1"/>
    </source>
</evidence>